<dbReference type="STRING" id="2163413.A0A4P6XQT5"/>
<keyword evidence="2" id="KW-1133">Transmembrane helix</keyword>
<dbReference type="Proteomes" id="UP000292447">
    <property type="component" value="Chromosome V"/>
</dbReference>
<keyword evidence="5" id="KW-1185">Reference proteome</keyword>
<evidence type="ECO:0000256" key="1">
    <source>
        <dbReference type="SAM" id="MobiDB-lite"/>
    </source>
</evidence>
<gene>
    <name evidence="4" type="ORF">METSCH_E00230</name>
</gene>
<feature type="signal peptide" evidence="3">
    <location>
        <begin position="1"/>
        <end position="20"/>
    </location>
</feature>
<feature type="chain" id="PRO_5020904975" evidence="3">
    <location>
        <begin position="21"/>
        <end position="486"/>
    </location>
</feature>
<accession>A0A4P6XQT5</accession>
<proteinExistence type="predicted"/>
<evidence type="ECO:0000256" key="2">
    <source>
        <dbReference type="SAM" id="Phobius"/>
    </source>
</evidence>
<evidence type="ECO:0000256" key="3">
    <source>
        <dbReference type="SAM" id="SignalP"/>
    </source>
</evidence>
<dbReference type="AlphaFoldDB" id="A0A4P6XQT5"/>
<feature type="transmembrane region" description="Helical" evidence="2">
    <location>
        <begin position="463"/>
        <end position="485"/>
    </location>
</feature>
<keyword evidence="3" id="KW-0732">Signal</keyword>
<reference evidence="5" key="1">
    <citation type="submission" date="2019-03" db="EMBL/GenBank/DDBJ databases">
        <title>Snf2 controls pulcherriminic acid biosynthesis and connects pigmentation and antifungal activity of the yeast Metschnikowia pulcherrima.</title>
        <authorList>
            <person name="Gore-Lloyd D."/>
            <person name="Sumann I."/>
            <person name="Brachmann A.O."/>
            <person name="Schneeberger K."/>
            <person name="Ortiz-Merino R.A."/>
            <person name="Moreno-Beltran M."/>
            <person name="Schlaefli M."/>
            <person name="Kirner P."/>
            <person name="Santos Kron A."/>
            <person name="Wolfe K.H."/>
            <person name="Piel J."/>
            <person name="Ahrens C.H."/>
            <person name="Henk D."/>
            <person name="Freimoser F.M."/>
        </authorList>
    </citation>
    <scope>NUCLEOTIDE SEQUENCE [LARGE SCALE GENOMIC DNA]</scope>
    <source>
        <strain evidence="5">APC 1.2</strain>
    </source>
</reference>
<evidence type="ECO:0000313" key="4">
    <source>
        <dbReference type="EMBL" id="QBM89790.1"/>
    </source>
</evidence>
<keyword evidence="2" id="KW-0812">Transmembrane</keyword>
<sequence length="486" mass="50422">MRFSIKPIILIISIFTFTLAVPVRFKNVRAGENFHIAEVKREASVETFDVDKRDIAALTLLFRSLNNSATIALAKTALQLSVTRQQVNNFVGSFIETKGLESILEAADQSGLALDLVLMILTHYETVDGLIDVIEYGKKNDNSSSSSSSSSCGSTGLLGGLLNGVTSIIGLGTGNTSDNCALSLSSATSSRNSTATNTASASTTTSASESSSGLLGGILGGIGSIFGLGSGSSSSSSSSVTTTAISSTTTLGGVTASTNTAILSFATLSASTTTTDIPFAITTGSTTSSVAASVTTASSSATATSTSGGLVSGIGSVISSILGREDLGEMAAKEGLMEIIKRDDVDANELMYQLLKRALGEDLTPLEKRDALGDIYSQIIAIIGTDSNIEEIFESLAKLGLARNVVYNALIDSGFYQFDVELFRYLVDNNYLSLSSVISAGISSGLVVHIVADFIANSTYLRIFINFVLAIFTGKVNVLGLIAAIF</sequence>
<evidence type="ECO:0000313" key="5">
    <source>
        <dbReference type="Proteomes" id="UP000292447"/>
    </source>
</evidence>
<feature type="region of interest" description="Disordered" evidence="1">
    <location>
        <begin position="190"/>
        <end position="211"/>
    </location>
</feature>
<feature type="transmembrane region" description="Helical" evidence="2">
    <location>
        <begin position="431"/>
        <end position="451"/>
    </location>
</feature>
<protein>
    <submittedName>
        <fullName evidence="4">Uncharacterized protein</fullName>
    </submittedName>
</protein>
<keyword evidence="2" id="KW-0472">Membrane</keyword>
<name>A0A4P6XQT5_9ASCO</name>
<organism evidence="4 5">
    <name type="scientific">Metschnikowia aff. pulcherrima</name>
    <dbReference type="NCBI Taxonomy" id="2163413"/>
    <lineage>
        <taxon>Eukaryota</taxon>
        <taxon>Fungi</taxon>
        <taxon>Dikarya</taxon>
        <taxon>Ascomycota</taxon>
        <taxon>Saccharomycotina</taxon>
        <taxon>Pichiomycetes</taxon>
        <taxon>Metschnikowiaceae</taxon>
        <taxon>Metschnikowia</taxon>
    </lineage>
</organism>
<dbReference type="EMBL" id="CP034460">
    <property type="protein sequence ID" value="QBM89790.1"/>
    <property type="molecule type" value="Genomic_DNA"/>
</dbReference>